<evidence type="ECO:0000313" key="1">
    <source>
        <dbReference type="EMBL" id="KAK8206699.1"/>
    </source>
</evidence>
<protein>
    <submittedName>
        <fullName evidence="1">Uncharacterized protein</fullName>
    </submittedName>
</protein>
<keyword evidence="2" id="KW-1185">Reference proteome</keyword>
<reference evidence="1" key="1">
    <citation type="submission" date="2024-02" db="EMBL/GenBank/DDBJ databases">
        <title>Metagenome Assembled Genome of Zalaria obscura JY119.</title>
        <authorList>
            <person name="Vighnesh L."/>
            <person name="Jagadeeshwari U."/>
            <person name="Venkata Ramana C."/>
            <person name="Sasikala C."/>
        </authorList>
    </citation>
    <scope>NUCLEOTIDE SEQUENCE</scope>
    <source>
        <strain evidence="1">JY119</strain>
    </source>
</reference>
<accession>A0ACC3SCA7</accession>
<dbReference type="EMBL" id="JAMKPW020000022">
    <property type="protein sequence ID" value="KAK8206699.1"/>
    <property type="molecule type" value="Genomic_DNA"/>
</dbReference>
<comment type="caution">
    <text evidence="1">The sequence shown here is derived from an EMBL/GenBank/DDBJ whole genome shotgun (WGS) entry which is preliminary data.</text>
</comment>
<evidence type="ECO:0000313" key="2">
    <source>
        <dbReference type="Proteomes" id="UP001320706"/>
    </source>
</evidence>
<dbReference type="Proteomes" id="UP001320706">
    <property type="component" value="Unassembled WGS sequence"/>
</dbReference>
<gene>
    <name evidence="1" type="ORF">M8818_004533</name>
</gene>
<organism evidence="1 2">
    <name type="scientific">Zalaria obscura</name>
    <dbReference type="NCBI Taxonomy" id="2024903"/>
    <lineage>
        <taxon>Eukaryota</taxon>
        <taxon>Fungi</taxon>
        <taxon>Dikarya</taxon>
        <taxon>Ascomycota</taxon>
        <taxon>Pezizomycotina</taxon>
        <taxon>Dothideomycetes</taxon>
        <taxon>Dothideomycetidae</taxon>
        <taxon>Dothideales</taxon>
        <taxon>Zalariaceae</taxon>
        <taxon>Zalaria</taxon>
    </lineage>
</organism>
<name>A0ACC3SCA7_9PEZI</name>
<sequence>MPSPASRDANWVDGLRGIAAFTVVTGHLCTAFIPFIHAPALGENEASHILQLPFFRLLVSERAAVALFFLITGYVNAVGPLAKAKAGNTATAFNGIARSALARSGRLMLPTIIATTLSWFFAQVGLYNMGRHIDATWIRQGWHDREPTLVGAVQKLMHANVLTWTVGWDEYDAVKSMNIFWGIFIAELQTSYGSSATSLVPKPFALITILLGLFFSGFPQDAPNWAPWSRHMDTFMLNFIPADTDVRRYWDSLGASVFLTGLFFSGPARRFLSLPLFNFMGRVSFPVYLIHNLLMKTVLVWMIYLPSYLNPKFNEDGSQKDLERGGLLQFAVCIPAFYLLVYRLADLWTKWVDPLCAAFTDWMVRWATGEHPVALAGMPIMKEKDGKLLG</sequence>
<proteinExistence type="predicted"/>